<dbReference type="Proteomes" id="UP001377168">
    <property type="component" value="Unassembled WGS sequence"/>
</dbReference>
<sequence length="114" mass="12506">MRTRVPYDFKTDEDGVLRSANDDFWAGQYRAVASGRVGILEEEYVQNASRWHRLTSDTIDTVRAALAPPRSPGRVALWPDLASDTSAVLDALPTEGLIEAVWQDSDGQAEKASG</sequence>
<keyword evidence="2" id="KW-1185">Reference proteome</keyword>
<protein>
    <submittedName>
        <fullName evidence="1">Uncharacterized protein</fullName>
    </submittedName>
</protein>
<gene>
    <name evidence="1" type="ORF">WKI67_04550</name>
</gene>
<dbReference type="EMBL" id="JBBKAJ010000022">
    <property type="protein sequence ID" value="MEJ8632666.1"/>
    <property type="molecule type" value="Genomic_DNA"/>
</dbReference>
<evidence type="ECO:0000313" key="1">
    <source>
        <dbReference type="EMBL" id="MEJ8632666.1"/>
    </source>
</evidence>
<proteinExistence type="predicted"/>
<comment type="caution">
    <text evidence="1">The sequence shown here is derived from an EMBL/GenBank/DDBJ whole genome shotgun (WGS) entry which is preliminary data.</text>
</comment>
<evidence type="ECO:0000313" key="2">
    <source>
        <dbReference type="Proteomes" id="UP001377168"/>
    </source>
</evidence>
<accession>A0ACC6PMS8</accession>
<name>A0ACC6PMS8_9ACTN</name>
<organism evidence="1 2">
    <name type="scientific">Streptomyces achmelvichensis</name>
    <dbReference type="NCBI Taxonomy" id="3134111"/>
    <lineage>
        <taxon>Bacteria</taxon>
        <taxon>Bacillati</taxon>
        <taxon>Actinomycetota</taxon>
        <taxon>Actinomycetes</taxon>
        <taxon>Kitasatosporales</taxon>
        <taxon>Streptomycetaceae</taxon>
        <taxon>Streptomyces</taxon>
    </lineage>
</organism>
<reference evidence="1" key="1">
    <citation type="submission" date="2024-03" db="EMBL/GenBank/DDBJ databases">
        <title>Novel Streptomyces species of biotechnological and ecological value are a feature of Machair soil.</title>
        <authorList>
            <person name="Prole J.R."/>
            <person name="Goodfellow M."/>
            <person name="Allenby N."/>
            <person name="Ward A.C."/>
        </authorList>
    </citation>
    <scope>NUCLEOTIDE SEQUENCE</scope>
    <source>
        <strain evidence="1">MS2.AVA.5</strain>
    </source>
</reference>